<keyword evidence="1" id="KW-1133">Transmembrane helix</keyword>
<evidence type="ECO:0000256" key="1">
    <source>
        <dbReference type="SAM" id="Phobius"/>
    </source>
</evidence>
<dbReference type="InterPro" id="IPR050303">
    <property type="entry name" value="GatZ_KbaZ_carbometab"/>
</dbReference>
<evidence type="ECO:0000313" key="2">
    <source>
        <dbReference type="EMBL" id="AEM79473.1"/>
    </source>
</evidence>
<gene>
    <name evidence="2" type="ORF">Thewi_2120</name>
</gene>
<feature type="transmembrane region" description="Helical" evidence="1">
    <location>
        <begin position="145"/>
        <end position="163"/>
    </location>
</feature>
<dbReference type="PROSITE" id="PS51108">
    <property type="entry name" value="PTS_EIID"/>
    <property type="match status" value="1"/>
</dbReference>
<dbReference type="STRING" id="697303.Thewi_2120"/>
<evidence type="ECO:0000313" key="3">
    <source>
        <dbReference type="Proteomes" id="UP000008276"/>
    </source>
</evidence>
<dbReference type="Pfam" id="PF03613">
    <property type="entry name" value="EIID-AGA"/>
    <property type="match status" value="1"/>
</dbReference>
<keyword evidence="1" id="KW-0812">Transmembrane</keyword>
<organism evidence="2 3">
    <name type="scientific">Thermoanaerobacter wiegelii Rt8.B1</name>
    <dbReference type="NCBI Taxonomy" id="697303"/>
    <lineage>
        <taxon>Bacteria</taxon>
        <taxon>Bacillati</taxon>
        <taxon>Bacillota</taxon>
        <taxon>Clostridia</taxon>
        <taxon>Thermoanaerobacterales</taxon>
        <taxon>Thermoanaerobacteraceae</taxon>
        <taxon>Thermoanaerobacter</taxon>
    </lineage>
</organism>
<dbReference type="KEGG" id="twi:Thewi_2120"/>
<feature type="transmembrane region" description="Helical" evidence="1">
    <location>
        <begin position="258"/>
        <end position="278"/>
    </location>
</feature>
<dbReference type="PANTHER" id="PTHR32502">
    <property type="entry name" value="N-ACETYLGALACTOSAMINE PERMEASE II COMPONENT-RELATED"/>
    <property type="match status" value="1"/>
</dbReference>
<dbReference type="eggNOG" id="COG3716">
    <property type="taxonomic scope" value="Bacteria"/>
</dbReference>
<dbReference type="RefSeq" id="WP_014063402.1">
    <property type="nucleotide sequence ID" value="NC_015958.1"/>
</dbReference>
<feature type="transmembrane region" description="Helical" evidence="1">
    <location>
        <begin position="231"/>
        <end position="251"/>
    </location>
</feature>
<feature type="transmembrane region" description="Helical" evidence="1">
    <location>
        <begin position="116"/>
        <end position="139"/>
    </location>
</feature>
<dbReference type="AlphaFoldDB" id="G2MTT8"/>
<protein>
    <submittedName>
        <fullName evidence="2">PTS system mannose/fructose/sorbose family IID component</fullName>
    </submittedName>
</protein>
<keyword evidence="1" id="KW-0472">Membrane</keyword>
<dbReference type="GO" id="GO:0005886">
    <property type="term" value="C:plasma membrane"/>
    <property type="evidence" value="ECO:0007669"/>
    <property type="project" value="TreeGrafter"/>
</dbReference>
<dbReference type="PANTHER" id="PTHR32502:SF23">
    <property type="entry name" value="TRANSPORT PROTEIN, PTS SYSTEM"/>
    <property type="match status" value="1"/>
</dbReference>
<reference evidence="2 3" key="1">
    <citation type="submission" date="2011-08" db="EMBL/GenBank/DDBJ databases">
        <title>Complete sequence of Thermoanaerobacter wiegelii Rt8.B1.</title>
        <authorList>
            <consortium name="US DOE Joint Genome Institute"/>
            <person name="Lucas S."/>
            <person name="Han J."/>
            <person name="Lapidus A."/>
            <person name="Cheng J.-F."/>
            <person name="Goodwin L."/>
            <person name="Pitluck S."/>
            <person name="Peters L."/>
            <person name="Mikhailova N."/>
            <person name="Zeytun A."/>
            <person name="Daligault H."/>
            <person name="Detter J.C."/>
            <person name="Han C."/>
            <person name="Tapia R."/>
            <person name="Land M."/>
            <person name="Hauser L."/>
            <person name="Kyrpides N."/>
            <person name="Ivanova N."/>
            <person name="Pagani I."/>
            <person name="Hemme C."/>
            <person name="Woyke T."/>
        </authorList>
    </citation>
    <scope>NUCLEOTIDE SEQUENCE [LARGE SCALE GENOMIC DNA]</scope>
    <source>
        <strain evidence="2 3">Rt8.B1</strain>
    </source>
</reference>
<proteinExistence type="predicted"/>
<dbReference type="EMBL" id="CP002991">
    <property type="protein sequence ID" value="AEM79473.1"/>
    <property type="molecule type" value="Genomic_DNA"/>
</dbReference>
<dbReference type="InterPro" id="IPR004704">
    <property type="entry name" value="PTS_IID_man"/>
</dbReference>
<sequence length="279" mass="30999">MNEKSGIVSKSEEITKKDLTKVALRWLFFNTSAWNWERMQHIAFAWSLLPVLRKLYKNKDDLGKALKRHMVFFNTEMVIGSPIIGAVAAIEKEKAAGEDIPDDTVNAIKSGLMGPFAAIGDSLWSSAINAILLSFAMGLAMQGNIFGPILFVAAWATLAWYVTKLGINIGYRMGVNLINSEFLTPETINKVTISLSILGLVVVGALSANFVNLTTPLKWIVQNKETTLQSILDSMMPKVLPLLWIGLIWYLHQYKNWSVMKLLGFTVIIGLLGSLLHIF</sequence>
<dbReference type="HOGENOM" id="CLU_060742_2_0_9"/>
<name>G2MTT8_9THEO</name>
<dbReference type="Proteomes" id="UP000008276">
    <property type="component" value="Chromosome"/>
</dbReference>
<keyword evidence="3" id="KW-1185">Reference proteome</keyword>
<dbReference type="GO" id="GO:0009401">
    <property type="term" value="P:phosphoenolpyruvate-dependent sugar phosphotransferase system"/>
    <property type="evidence" value="ECO:0007669"/>
    <property type="project" value="InterPro"/>
</dbReference>
<feature type="transmembrane region" description="Helical" evidence="1">
    <location>
        <begin position="191"/>
        <end position="211"/>
    </location>
</feature>
<accession>G2MTT8</accession>